<evidence type="ECO:0000313" key="2">
    <source>
        <dbReference type="Proteomes" id="UP001469553"/>
    </source>
</evidence>
<keyword evidence="2" id="KW-1185">Reference proteome</keyword>
<proteinExistence type="predicted"/>
<gene>
    <name evidence="1" type="ORF">AMECASPLE_024096</name>
</gene>
<dbReference type="Proteomes" id="UP001469553">
    <property type="component" value="Unassembled WGS sequence"/>
</dbReference>
<feature type="non-terminal residue" evidence="1">
    <location>
        <position position="116"/>
    </location>
</feature>
<protein>
    <recommendedName>
        <fullName evidence="3">Secreted protein</fullName>
    </recommendedName>
</protein>
<reference evidence="1 2" key="1">
    <citation type="submission" date="2021-06" db="EMBL/GenBank/DDBJ databases">
        <authorList>
            <person name="Palmer J.M."/>
        </authorList>
    </citation>
    <scope>NUCLEOTIDE SEQUENCE [LARGE SCALE GENOMIC DNA]</scope>
    <source>
        <strain evidence="1 2">AS_MEX2019</strain>
        <tissue evidence="1">Muscle</tissue>
    </source>
</reference>
<dbReference type="EMBL" id="JAHRIP010068104">
    <property type="protein sequence ID" value="MEQ2308030.1"/>
    <property type="molecule type" value="Genomic_DNA"/>
</dbReference>
<name>A0ABV0ZR03_9TELE</name>
<comment type="caution">
    <text evidence="1">The sequence shown here is derived from an EMBL/GenBank/DDBJ whole genome shotgun (WGS) entry which is preliminary data.</text>
</comment>
<sequence length="116" mass="12767">MSRPLSVKPAMCHTAIVIMFFRATAPQTLIFTATLGGWVGSTGAHWRSITHSPYSCSVCIVSISFRSVFHRGDSPCVCSFLEDPHYHPQLTRPPTCSSPCCKQMLQSGKKCGRGYK</sequence>
<organism evidence="1 2">
    <name type="scientific">Ameca splendens</name>
    <dbReference type="NCBI Taxonomy" id="208324"/>
    <lineage>
        <taxon>Eukaryota</taxon>
        <taxon>Metazoa</taxon>
        <taxon>Chordata</taxon>
        <taxon>Craniata</taxon>
        <taxon>Vertebrata</taxon>
        <taxon>Euteleostomi</taxon>
        <taxon>Actinopterygii</taxon>
        <taxon>Neopterygii</taxon>
        <taxon>Teleostei</taxon>
        <taxon>Neoteleostei</taxon>
        <taxon>Acanthomorphata</taxon>
        <taxon>Ovalentaria</taxon>
        <taxon>Atherinomorphae</taxon>
        <taxon>Cyprinodontiformes</taxon>
        <taxon>Goodeidae</taxon>
        <taxon>Ameca</taxon>
    </lineage>
</organism>
<evidence type="ECO:0008006" key="3">
    <source>
        <dbReference type="Google" id="ProtNLM"/>
    </source>
</evidence>
<evidence type="ECO:0000313" key="1">
    <source>
        <dbReference type="EMBL" id="MEQ2308030.1"/>
    </source>
</evidence>
<accession>A0ABV0ZR03</accession>